<feature type="region of interest" description="Disordered" evidence="4">
    <location>
        <begin position="1"/>
        <end position="69"/>
    </location>
</feature>
<dbReference type="EMBL" id="JAUCBP010000001">
    <property type="protein sequence ID" value="MDM7859354.1"/>
    <property type="molecule type" value="Genomic_DNA"/>
</dbReference>
<accession>A0ABT7STN3</accession>
<name>A0ABT7STN3_9ALTE</name>
<dbReference type="InterPro" id="IPR007336">
    <property type="entry name" value="YihI"/>
</dbReference>
<dbReference type="Pfam" id="PF04220">
    <property type="entry name" value="YihI"/>
    <property type="match status" value="1"/>
</dbReference>
<protein>
    <recommendedName>
        <fullName evidence="3">Der GTPase-activating protein YihI</fullName>
    </recommendedName>
</protein>
<dbReference type="HAMAP" id="MF_01058">
    <property type="entry name" value="GAP_YihI"/>
    <property type="match status" value="1"/>
</dbReference>
<gene>
    <name evidence="3 5" type="primary">yihI</name>
    <name evidence="5" type="ORF">QTP81_01880</name>
</gene>
<dbReference type="NCBIfam" id="NF003560">
    <property type="entry name" value="PRK05244.1-1"/>
    <property type="match status" value="1"/>
</dbReference>
<dbReference type="Proteomes" id="UP001234343">
    <property type="component" value="Unassembled WGS sequence"/>
</dbReference>
<comment type="similarity">
    <text evidence="3">Belongs to the YihI family.</text>
</comment>
<evidence type="ECO:0000256" key="3">
    <source>
        <dbReference type="HAMAP-Rule" id="MF_01058"/>
    </source>
</evidence>
<proteinExistence type="inferred from homology"/>
<comment type="caution">
    <text evidence="5">The sequence shown here is derived from an EMBL/GenBank/DDBJ whole genome shotgun (WGS) entry which is preliminary data.</text>
</comment>
<keyword evidence="1 3" id="KW-0343">GTPase activation</keyword>
<evidence type="ECO:0000313" key="6">
    <source>
        <dbReference type="Proteomes" id="UP001234343"/>
    </source>
</evidence>
<keyword evidence="2 3" id="KW-0690">Ribosome biogenesis</keyword>
<evidence type="ECO:0000313" key="5">
    <source>
        <dbReference type="EMBL" id="MDM7859354.1"/>
    </source>
</evidence>
<dbReference type="RefSeq" id="WP_289363333.1">
    <property type="nucleotide sequence ID" value="NZ_JAUCBP010000001.1"/>
</dbReference>
<reference evidence="5 6" key="1">
    <citation type="submission" date="2023-06" db="EMBL/GenBank/DDBJ databases">
        <title>Alteromonas sp. ASW11-36 isolated from intertidal sand.</title>
        <authorList>
            <person name="Li Y."/>
        </authorList>
    </citation>
    <scope>NUCLEOTIDE SEQUENCE [LARGE SCALE GENOMIC DNA]</scope>
    <source>
        <strain evidence="5 6">ASW11-36</strain>
    </source>
</reference>
<feature type="compositionally biased region" description="Basic residues" evidence="4">
    <location>
        <begin position="31"/>
        <end position="41"/>
    </location>
</feature>
<evidence type="ECO:0000256" key="1">
    <source>
        <dbReference type="ARBA" id="ARBA00022468"/>
    </source>
</evidence>
<evidence type="ECO:0000256" key="4">
    <source>
        <dbReference type="SAM" id="MobiDB-lite"/>
    </source>
</evidence>
<sequence>MARAKKSRKGGPIGVAKAPKDWQSKPQRPSKPTRVKKHKGKAPGSRHNVDTKPQAAGNQKTVTDKRIGSKKPVPLVVKATSEPIQKIEKRKYATPAQELAALEANERFNYLLDQLEDGAILKDDDRKWIDAQLERHQVLCDLLGIKESDDEDQDNDPFAQLDAIRIDDFKD</sequence>
<comment type="function">
    <text evidence="3">A GTPase-activating protein (GAP) that modifies Der/EngA GTPase function. May play a role in ribosome biogenesis.</text>
</comment>
<evidence type="ECO:0000256" key="2">
    <source>
        <dbReference type="ARBA" id="ARBA00022517"/>
    </source>
</evidence>
<keyword evidence="6" id="KW-1185">Reference proteome</keyword>
<organism evidence="5 6">
    <name type="scientific">Alteromonas arenosi</name>
    <dbReference type="NCBI Taxonomy" id="3055817"/>
    <lineage>
        <taxon>Bacteria</taxon>
        <taxon>Pseudomonadati</taxon>
        <taxon>Pseudomonadota</taxon>
        <taxon>Gammaproteobacteria</taxon>
        <taxon>Alteromonadales</taxon>
        <taxon>Alteromonadaceae</taxon>
        <taxon>Alteromonas/Salinimonas group</taxon>
        <taxon>Alteromonas</taxon>
    </lineage>
</organism>
<comment type="subunit">
    <text evidence="3">Interacts with Der.</text>
</comment>